<name>A0A132NPT4_GIAIN</name>
<feature type="compositionally biased region" description="Acidic residues" evidence="1">
    <location>
        <begin position="325"/>
        <end position="339"/>
    </location>
</feature>
<dbReference type="AlphaFoldDB" id="A0A132NPT4"/>
<dbReference type="EMBL" id="JXTI01000137">
    <property type="protein sequence ID" value="KWX12076.1"/>
    <property type="molecule type" value="Genomic_DNA"/>
</dbReference>
<evidence type="ECO:0000313" key="3">
    <source>
        <dbReference type="Proteomes" id="UP000070089"/>
    </source>
</evidence>
<organism evidence="2 3">
    <name type="scientific">Giardia duodenalis assemblage B</name>
    <dbReference type="NCBI Taxonomy" id="1394984"/>
    <lineage>
        <taxon>Eukaryota</taxon>
        <taxon>Metamonada</taxon>
        <taxon>Diplomonadida</taxon>
        <taxon>Hexamitidae</taxon>
        <taxon>Giardiinae</taxon>
        <taxon>Giardia</taxon>
    </lineage>
</organism>
<reference evidence="2 3" key="1">
    <citation type="journal article" date="2015" name="Mol. Biochem. Parasitol.">
        <title>Identification of polymorphic genes for use in assemblage B genotyping assays through comparative genomics of multiple assemblage B Giardia duodenalis isolates.</title>
        <authorList>
            <person name="Wielinga C."/>
            <person name="Thompson R.C."/>
            <person name="Monis P."/>
            <person name="Ryan U."/>
        </authorList>
    </citation>
    <scope>NUCLEOTIDE SEQUENCE [LARGE SCALE GENOMIC DNA]</scope>
    <source>
        <strain evidence="2 3">BAH15c1</strain>
    </source>
</reference>
<proteinExistence type="predicted"/>
<accession>A0A132NPT4</accession>
<dbReference type="OrthoDB" id="10253518at2759"/>
<evidence type="ECO:0000313" key="2">
    <source>
        <dbReference type="EMBL" id="KWX12076.1"/>
    </source>
</evidence>
<dbReference type="SUPFAM" id="SSF46785">
    <property type="entry name" value="Winged helix' DNA-binding domain"/>
    <property type="match status" value="1"/>
</dbReference>
<feature type="compositionally biased region" description="Basic and acidic residues" evidence="1">
    <location>
        <begin position="340"/>
        <end position="356"/>
    </location>
</feature>
<dbReference type="InterPro" id="IPR036390">
    <property type="entry name" value="WH_DNA-bd_sf"/>
</dbReference>
<feature type="region of interest" description="Disordered" evidence="1">
    <location>
        <begin position="325"/>
        <end position="380"/>
    </location>
</feature>
<sequence>MFHRSSLLGYVFTLYKKIMDPTQPDLAKSIPPLSISYEFTYADVLGCLEDIDSPVPEFPTKAQYTSFRDALASIFSNFSVEIYTEVSNHFGFEGISDYDLVSVANSECHLSAVQPQAPSPSFLKDATQSGYSPGITELLKLSLQAYADEIEGVVKGACMISDSDPLLISQSFAVLLAVWNDLRMKLANTSTLFAGYGLSLDVVKNTFIDMLTTDLINDERARKIISLIVNGISIYLIGSEQPHLLSLKAMISFIGAVHSQYIDELVDKLIASVVAILRGKLNGLLANKQTNPRESSDLLHRVQSKIRPVSSKRLSHPFSWLSDLDSEEETDTEDDDLQEDNAHKKQTDTHSDRSADVTETEISIPITPADNIDDQNSPEKDHLLTRHHAPTTNDNICVAILSLISSLNEFTEVLAYLLQVTYVELPTKVTSAVGFTQKNCGVFMPSQECVNILEVQPNLSHLRTNLLSAVLSELEPLLKSPVLSYTVIFNYFTGGKGLLYHLYTLAYEAEERCGSTGSSPLSIVDNFITRSFDLSIKYAYKNPGTYALCVDKLLANPYVVDQSYLRKHPPAFPVAQILATNIVYLCSVSEDLQDMLRYLLSNSLLVTLRKMQINLSSGKVYELENPSLKAHVHTAAYADTLCCNSNSPIAFVSSEAVLVLIDSIIRFICLLELKLKEVDELFCNPEPHVQVREYLSTLSCPSTPMQTFDMVLRQIFCPSNSLRFPQILLCALFIYSSNATLTSKEHELQDPVTTAIACPIGASTGVTFRHSNKVAWDKILIHKTPSRKHVTTFHTLLDIAEMMGRFSWPILGSCMSFLRQNDGSLAAVVSRMINLSLHRFLCFSTSHALLILEQESYLEFGSSISSDDVSDIYHKYLNNITSASSIAHAAKNMTMSDNNYILINAAFQSFLNETFVHVDTSKKAPALTSDIQKMLMAFVSGHIKVISPLLKSTLEASDVPSLHVLSLSGSIIICTREVADALDFVLQRKRVFSTDLASSLGEASSSIYPQMIRDGLLSIDSKGYLTVHPSLVEAKSAKEQLKDLTKQDPITSFFNRERCDYFCFSYANEGPHYKHLDCYTWYHSLDSIKYLQNKQDLTASRQTEAVPDAVPANTAPQIALQAMGRDTNTVIALANAFIVRLVKTCGPLSRREIIDRCVEEVNGVSNETAKSSLDNLIDMDYLNYTNGDSTLLEYVA</sequence>
<dbReference type="VEuPathDB" id="GiardiaDB:QR46_3960"/>
<gene>
    <name evidence="2" type="ORF">QR46_3960</name>
</gene>
<protein>
    <submittedName>
        <fullName evidence="2">Uncharacterized protein</fullName>
    </submittedName>
</protein>
<comment type="caution">
    <text evidence="2">The sequence shown here is derived from an EMBL/GenBank/DDBJ whole genome shotgun (WGS) entry which is preliminary data.</text>
</comment>
<evidence type="ECO:0000256" key="1">
    <source>
        <dbReference type="SAM" id="MobiDB-lite"/>
    </source>
</evidence>
<dbReference type="Proteomes" id="UP000070089">
    <property type="component" value="Unassembled WGS sequence"/>
</dbReference>